<feature type="region of interest" description="Disordered" evidence="1">
    <location>
        <begin position="217"/>
        <end position="245"/>
    </location>
</feature>
<accession>A0AAD8YCN4</accession>
<feature type="region of interest" description="Disordered" evidence="1">
    <location>
        <begin position="88"/>
        <end position="116"/>
    </location>
</feature>
<reference evidence="3" key="1">
    <citation type="submission" date="2023-06" db="EMBL/GenBank/DDBJ databases">
        <title>Survivors Of The Sea: Transcriptome response of Skeletonema marinoi to long-term dormancy.</title>
        <authorList>
            <person name="Pinder M.I.M."/>
            <person name="Kourtchenko O."/>
            <person name="Robertson E.K."/>
            <person name="Larsson T."/>
            <person name="Maumus F."/>
            <person name="Osuna-Cruz C.M."/>
            <person name="Vancaester E."/>
            <person name="Stenow R."/>
            <person name="Vandepoele K."/>
            <person name="Ploug H."/>
            <person name="Bruchert V."/>
            <person name="Godhe A."/>
            <person name="Topel M."/>
        </authorList>
    </citation>
    <scope>NUCLEOTIDE SEQUENCE</scope>
    <source>
        <strain evidence="3">R05AC</strain>
    </source>
</reference>
<organism evidence="3 4">
    <name type="scientific">Skeletonema marinoi</name>
    <dbReference type="NCBI Taxonomy" id="267567"/>
    <lineage>
        <taxon>Eukaryota</taxon>
        <taxon>Sar</taxon>
        <taxon>Stramenopiles</taxon>
        <taxon>Ochrophyta</taxon>
        <taxon>Bacillariophyta</taxon>
        <taxon>Coscinodiscophyceae</taxon>
        <taxon>Thalassiosirophycidae</taxon>
        <taxon>Thalassiosirales</taxon>
        <taxon>Skeletonemataceae</taxon>
        <taxon>Skeletonema</taxon>
        <taxon>Skeletonema marinoi-dohrnii complex</taxon>
    </lineage>
</organism>
<dbReference type="Proteomes" id="UP001224775">
    <property type="component" value="Unassembled WGS sequence"/>
</dbReference>
<sequence>MAASSDLLHGSRYKLLYKSKSDKANQSKSAKSSVLGKSKSAGDQSSNEALVHRPYEASKSSKTIMETLLPLDHLPSPYPSMATTVLPSMKPSSSQPVVEDTNSSPTALGTTPTHRPSLHPIISPHVHDIDTETKQPSHYPTIIHNLFTPSDDDEHHVDSSFAPSTTTSYDMMTLSPAPSSTIQPSYSPPPPPSNMPSVASSFVMDPSASPVVEGLFGRPSVQDSSTVTPTLPTEEDTGMDTDGPTLKPSPSFTIITPPTNNEASFSFTVTLSSKTSFIPSSTPTESFTPSIYSSTSTPPSSDAPTASKELNLLNPIAQEQDKFQGAASLMVILACAMAIMGTLFGVFKVMKKDEESVLDEYGAQLAGAAAFDADDIGEVNVEGGGGGVDSHLQLVTD</sequence>
<dbReference type="AlphaFoldDB" id="A0AAD8YCN4"/>
<feature type="compositionally biased region" description="Polar residues" evidence="1">
    <location>
        <begin position="221"/>
        <end position="231"/>
    </location>
</feature>
<feature type="compositionally biased region" description="Polar residues" evidence="1">
    <location>
        <begin position="88"/>
        <end position="114"/>
    </location>
</feature>
<dbReference type="EMBL" id="JATAAI010000008">
    <property type="protein sequence ID" value="KAK1743994.1"/>
    <property type="molecule type" value="Genomic_DNA"/>
</dbReference>
<evidence type="ECO:0000313" key="3">
    <source>
        <dbReference type="EMBL" id="KAK1743994.1"/>
    </source>
</evidence>
<keyword evidence="4" id="KW-1185">Reference proteome</keyword>
<keyword evidence="2" id="KW-0812">Transmembrane</keyword>
<name>A0AAD8YCN4_9STRA</name>
<feature type="region of interest" description="Disordered" evidence="1">
    <location>
        <begin position="149"/>
        <end position="194"/>
    </location>
</feature>
<evidence type="ECO:0000313" key="4">
    <source>
        <dbReference type="Proteomes" id="UP001224775"/>
    </source>
</evidence>
<comment type="caution">
    <text evidence="3">The sequence shown here is derived from an EMBL/GenBank/DDBJ whole genome shotgun (WGS) entry which is preliminary data.</text>
</comment>
<gene>
    <name evidence="3" type="ORF">QTG54_005591</name>
</gene>
<protein>
    <submittedName>
        <fullName evidence="3">Uncharacterized protein</fullName>
    </submittedName>
</protein>
<proteinExistence type="predicted"/>
<evidence type="ECO:0000256" key="1">
    <source>
        <dbReference type="SAM" id="MobiDB-lite"/>
    </source>
</evidence>
<keyword evidence="2" id="KW-0472">Membrane</keyword>
<feature type="region of interest" description="Disordered" evidence="1">
    <location>
        <begin position="278"/>
        <end position="307"/>
    </location>
</feature>
<feature type="region of interest" description="Disordered" evidence="1">
    <location>
        <begin position="18"/>
        <end position="59"/>
    </location>
</feature>
<feature type="transmembrane region" description="Helical" evidence="2">
    <location>
        <begin position="326"/>
        <end position="347"/>
    </location>
</feature>
<evidence type="ECO:0000256" key="2">
    <source>
        <dbReference type="SAM" id="Phobius"/>
    </source>
</evidence>
<feature type="compositionally biased region" description="Polar residues" evidence="1">
    <location>
        <begin position="161"/>
        <end position="170"/>
    </location>
</feature>
<keyword evidence="2" id="KW-1133">Transmembrane helix</keyword>